<dbReference type="RefSeq" id="XP_001007288.2">
    <property type="nucleotide sequence ID" value="XM_001007288.3"/>
</dbReference>
<keyword evidence="8" id="KW-0519">Myristate</keyword>
<dbReference type="GO" id="GO:0005929">
    <property type="term" value="C:cilium"/>
    <property type="evidence" value="ECO:0007669"/>
    <property type="project" value="TreeGrafter"/>
</dbReference>
<evidence type="ECO:0000256" key="10">
    <source>
        <dbReference type="ARBA" id="ARBA00022846"/>
    </source>
</evidence>
<dbReference type="GO" id="GO:0016192">
    <property type="term" value="P:vesicle-mediated transport"/>
    <property type="evidence" value="ECO:0007669"/>
    <property type="project" value="UniProtKB-KW"/>
</dbReference>
<keyword evidence="10" id="KW-0282">Flagellum</keyword>
<keyword evidence="23" id="KW-1185">Reference proteome</keyword>
<evidence type="ECO:0000313" key="23">
    <source>
        <dbReference type="Proteomes" id="UP000009168"/>
    </source>
</evidence>
<dbReference type="SUPFAM" id="SSF52540">
    <property type="entry name" value="P-loop containing nucleoside triphosphate hydrolases"/>
    <property type="match status" value="1"/>
</dbReference>
<keyword evidence="7" id="KW-0597">Phosphoprotein</keyword>
<keyword evidence="18" id="KW-0449">Lipoprotein</keyword>
<dbReference type="SMART" id="SM00177">
    <property type="entry name" value="ARF"/>
    <property type="match status" value="1"/>
</dbReference>
<evidence type="ECO:0000256" key="13">
    <source>
        <dbReference type="ARBA" id="ARBA00023034"/>
    </source>
</evidence>
<dbReference type="Pfam" id="PF06098">
    <property type="entry name" value="Radial_spoke_3"/>
    <property type="match status" value="1"/>
</dbReference>
<dbReference type="GO" id="GO:0046872">
    <property type="term" value="F:metal ion binding"/>
    <property type="evidence" value="ECO:0007669"/>
    <property type="project" value="UniProtKB-KW"/>
</dbReference>
<feature type="binding site" evidence="19">
    <location>
        <begin position="111"/>
        <end position="114"/>
    </location>
    <ligand>
        <name>GTP</name>
        <dbReference type="ChEBI" id="CHEBI:37565"/>
    </ligand>
</feature>
<feature type="binding site" evidence="19">
    <location>
        <begin position="9"/>
        <end position="16"/>
    </location>
    <ligand>
        <name>GTP</name>
        <dbReference type="ChEBI" id="CHEBI:37565"/>
    </ligand>
</feature>
<keyword evidence="13" id="KW-0333">Golgi apparatus</keyword>
<dbReference type="PANTHER" id="PTHR21648:SF0">
    <property type="entry name" value="RADIAL SPOKE HEAD PROTEIN 3 HOMOLOG"/>
    <property type="match status" value="1"/>
</dbReference>
<keyword evidence="16" id="KW-0206">Cytoskeleton</keyword>
<dbReference type="KEGG" id="tet:TTHERM_00418270"/>
<dbReference type="Pfam" id="PF00025">
    <property type="entry name" value="Arf"/>
    <property type="match status" value="1"/>
</dbReference>
<evidence type="ECO:0000256" key="18">
    <source>
        <dbReference type="ARBA" id="ARBA00023288"/>
    </source>
</evidence>
<evidence type="ECO:0000256" key="1">
    <source>
        <dbReference type="ARBA" id="ARBA00004555"/>
    </source>
</evidence>
<dbReference type="HOGENOM" id="CLU_308951_0_0_1"/>
<dbReference type="PROSITE" id="PS51417">
    <property type="entry name" value="ARF"/>
    <property type="match status" value="1"/>
</dbReference>
<dbReference type="Proteomes" id="UP000009168">
    <property type="component" value="Unassembled WGS sequence"/>
</dbReference>
<reference evidence="23" key="1">
    <citation type="journal article" date="2006" name="PLoS Biol.">
        <title>Macronuclear genome sequence of the ciliate Tetrahymena thermophila, a model eukaryote.</title>
        <authorList>
            <person name="Eisen J.A."/>
            <person name="Coyne R.S."/>
            <person name="Wu M."/>
            <person name="Wu D."/>
            <person name="Thiagarajan M."/>
            <person name="Wortman J.R."/>
            <person name="Badger J.H."/>
            <person name="Ren Q."/>
            <person name="Amedeo P."/>
            <person name="Jones K.M."/>
            <person name="Tallon L.J."/>
            <person name="Delcher A.L."/>
            <person name="Salzberg S.L."/>
            <person name="Silva J.C."/>
            <person name="Haas B.J."/>
            <person name="Majoros W.H."/>
            <person name="Farzad M."/>
            <person name="Carlton J.M."/>
            <person name="Smith R.K. Jr."/>
            <person name="Garg J."/>
            <person name="Pearlman R.E."/>
            <person name="Karrer K.M."/>
            <person name="Sun L."/>
            <person name="Manning G."/>
            <person name="Elde N.C."/>
            <person name="Turkewitz A.P."/>
            <person name="Asai D.J."/>
            <person name="Wilkes D.E."/>
            <person name="Wang Y."/>
            <person name="Cai H."/>
            <person name="Collins K."/>
            <person name="Stewart B.A."/>
            <person name="Lee S.R."/>
            <person name="Wilamowska K."/>
            <person name="Weinberg Z."/>
            <person name="Ruzzo W.L."/>
            <person name="Wloga D."/>
            <person name="Gaertig J."/>
            <person name="Frankel J."/>
            <person name="Tsao C.-C."/>
            <person name="Gorovsky M.A."/>
            <person name="Keeling P.J."/>
            <person name="Waller R.F."/>
            <person name="Patron N.J."/>
            <person name="Cherry J.M."/>
            <person name="Stover N.A."/>
            <person name="Krieger C.J."/>
            <person name="del Toro C."/>
            <person name="Ryder H.F."/>
            <person name="Williamson S.C."/>
            <person name="Barbeau R.A."/>
            <person name="Hamilton E.P."/>
            <person name="Orias E."/>
        </authorList>
    </citation>
    <scope>NUCLEOTIDE SEQUENCE [LARGE SCALE GENOMIC DNA]</scope>
    <source>
        <strain evidence="23">SB210</strain>
    </source>
</reference>
<dbReference type="AlphaFoldDB" id="Q22NW8"/>
<evidence type="ECO:0000313" key="22">
    <source>
        <dbReference type="EMBL" id="EAR87043.2"/>
    </source>
</evidence>
<evidence type="ECO:0000256" key="14">
    <source>
        <dbReference type="ARBA" id="ARBA00023069"/>
    </source>
</evidence>
<dbReference type="InterPro" id="IPR027417">
    <property type="entry name" value="P-loop_NTPase"/>
</dbReference>
<keyword evidence="20" id="KW-0479">Metal-binding</keyword>
<evidence type="ECO:0000256" key="2">
    <source>
        <dbReference type="ARBA" id="ARBA00004611"/>
    </source>
</evidence>
<dbReference type="GO" id="GO:0005525">
    <property type="term" value="F:GTP binding"/>
    <property type="evidence" value="ECO:0007669"/>
    <property type="project" value="UniProtKB-KW"/>
</dbReference>
<dbReference type="GO" id="GO:0005794">
    <property type="term" value="C:Golgi apparatus"/>
    <property type="evidence" value="ECO:0007669"/>
    <property type="project" value="UniProtKB-SubCell"/>
</dbReference>
<dbReference type="STRING" id="312017.Q22NW8"/>
<gene>
    <name evidence="22" type="ORF">TTHERM_00418270</name>
</gene>
<accession>Q22NW8</accession>
<keyword evidence="12" id="KW-0653">Protein transport</keyword>
<evidence type="ECO:0000256" key="12">
    <source>
        <dbReference type="ARBA" id="ARBA00022927"/>
    </source>
</evidence>
<dbReference type="EMBL" id="GG662856">
    <property type="protein sequence ID" value="EAR87043.2"/>
    <property type="molecule type" value="Genomic_DNA"/>
</dbReference>
<evidence type="ECO:0000256" key="21">
    <source>
        <dbReference type="SAM" id="MobiDB-lite"/>
    </source>
</evidence>
<name>Q22NW8_TETTS</name>
<organism evidence="22 23">
    <name type="scientific">Tetrahymena thermophila (strain SB210)</name>
    <dbReference type="NCBI Taxonomy" id="312017"/>
    <lineage>
        <taxon>Eukaryota</taxon>
        <taxon>Sar</taxon>
        <taxon>Alveolata</taxon>
        <taxon>Ciliophora</taxon>
        <taxon>Intramacronucleata</taxon>
        <taxon>Oligohymenophorea</taxon>
        <taxon>Hymenostomatida</taxon>
        <taxon>Tetrahymenina</taxon>
        <taxon>Tetrahymenidae</taxon>
        <taxon>Tetrahymena</taxon>
    </lineage>
</organism>
<feature type="binding site" evidence="20">
    <location>
        <position position="16"/>
    </location>
    <ligand>
        <name>Mg(2+)</name>
        <dbReference type="ChEBI" id="CHEBI:18420"/>
    </ligand>
</feature>
<dbReference type="GO" id="GO:0015031">
    <property type="term" value="P:protein transport"/>
    <property type="evidence" value="ECO:0007669"/>
    <property type="project" value="UniProtKB-KW"/>
</dbReference>
<keyword evidence="20" id="KW-0460">Magnesium</keyword>
<evidence type="ECO:0000256" key="8">
    <source>
        <dbReference type="ARBA" id="ARBA00022707"/>
    </source>
</evidence>
<evidence type="ECO:0000256" key="9">
    <source>
        <dbReference type="ARBA" id="ARBA00022741"/>
    </source>
</evidence>
<evidence type="ECO:0000256" key="5">
    <source>
        <dbReference type="ARBA" id="ARBA00022448"/>
    </source>
</evidence>
<evidence type="ECO:0000256" key="17">
    <source>
        <dbReference type="ARBA" id="ARBA00023273"/>
    </source>
</evidence>
<sequence length="950" mass="110651">MQQRILCLGLDNAGKSSLVNRLKFGDAGQQVPTQNINVSQMEFNGTRYAIYEVGGEANNRESWREYIQNSQGIIFVVDGSDDQRYDEARQYIQSIIEEPQLAEVPLLLYLNKQDKGGSIKKIASDLGLNMVSDREIFIQGSDAVSGVGVNIGFDWLSKQLISKKKLQNGYSFDAEPKVVKGRQKYKQEEEIETKSQQTFALLMQDKKVKMMNPVQQEQEYVRLEKERIKIENMNAQLINFKKNKKRMAPYDIKPSPNPRIDVNLEFFLTDNINTIPPIQAEIDCQTDDFIPKPPSPKYVPKKTGIDAYTQVEDYELFDFDREVTPIVDVIVTKTLEQSMLEIEQDEEILNMRKFKRQYDHRRDAEKKKTFQIYEREVNTMKEKDRLLDLYRQKENQKIDCLHRVQNYSIARNYLRDVKVNAISKLYNAGYYPNDLKISIETDFIDWLVEETSKEIQERKALKDSITNTFDQITLHQLREQKQPHLKVIEKKKRKAAERRINDSQNTRLIRVCFKDTQKLPTHFGKHINRFLEGTLDEWKETFNTKYNALQEQVDNSEITEEQRAKILEEEFPEITNDYFGFSVNNLKKIGFTLAHSQFYVQTKKDRLLELVAFAIQKDGKIISRIDKDNLRPNNQNPSLNKYIRYKRNIRDLTKKASDDEAIVVDFSKVPDDVWGFFFFVKLPNLNLLADKLEKENEVLKNSRMGIEDYSNNIAIDGVNLMEKIQFDQLIQQPPSEESPTIQNSYYLGYSLTKRPITGWYLENIKIASKGMFEQAEEQEYLNKLVSFWTSTEGIPPKNIEASQVADGEEANVNGSPAQANNLRVMENQSQMSLSNGTQFFQKCYKEYKVEFAKNENGELTANGKNYEEFIEELSQYIQSQDAALDALCQWGFEFYFRGKLLKRLQTLKKCKNAFEFEVKKKPEPIVEKVENGEEGEEGEGEEGEEEPEED</sequence>
<dbReference type="InterPro" id="IPR006689">
    <property type="entry name" value="Small_GTPase_ARF/SAR"/>
</dbReference>
<evidence type="ECO:0000256" key="20">
    <source>
        <dbReference type="PIRSR" id="PIRSR606689-2"/>
    </source>
</evidence>
<feature type="binding site" evidence="20">
    <location>
        <position position="33"/>
    </location>
    <ligand>
        <name>Mg(2+)</name>
        <dbReference type="ChEBI" id="CHEBI:18420"/>
    </ligand>
</feature>
<dbReference type="eggNOG" id="KOG0070">
    <property type="taxonomic scope" value="Eukaryota"/>
</dbReference>
<dbReference type="NCBIfam" id="TIGR00231">
    <property type="entry name" value="small_GTP"/>
    <property type="match status" value="1"/>
</dbReference>
<dbReference type="GO" id="GO:0003924">
    <property type="term" value="F:GTPase activity"/>
    <property type="evidence" value="ECO:0007669"/>
    <property type="project" value="InterPro"/>
</dbReference>
<dbReference type="InParanoid" id="Q22NW8"/>
<dbReference type="FunFam" id="3.40.50.300:FF:003500">
    <property type="entry name" value="ADP-ribosylation factor 1"/>
    <property type="match status" value="1"/>
</dbReference>
<feature type="region of interest" description="Disordered" evidence="21">
    <location>
        <begin position="925"/>
        <end position="950"/>
    </location>
</feature>
<dbReference type="InterPro" id="IPR005225">
    <property type="entry name" value="Small_GTP-bd"/>
</dbReference>
<evidence type="ECO:0000256" key="7">
    <source>
        <dbReference type="ARBA" id="ARBA00022553"/>
    </source>
</evidence>
<keyword evidence="11" id="KW-0931">ER-Golgi transport</keyword>
<feature type="compositionally biased region" description="Acidic residues" evidence="21">
    <location>
        <begin position="932"/>
        <end position="950"/>
    </location>
</feature>
<keyword evidence="9 19" id="KW-0547">Nucleotide-binding</keyword>
<evidence type="ECO:0000256" key="11">
    <source>
        <dbReference type="ARBA" id="ARBA00022892"/>
    </source>
</evidence>
<protein>
    <submittedName>
        <fullName evidence="22">Radial spoke 3 protein</fullName>
    </submittedName>
</protein>
<dbReference type="GeneID" id="7826800"/>
<evidence type="ECO:0000256" key="6">
    <source>
        <dbReference type="ARBA" id="ARBA00022490"/>
    </source>
</evidence>
<dbReference type="Gene3D" id="3.40.50.300">
    <property type="entry name" value="P-loop containing nucleotide triphosphate hydrolases"/>
    <property type="match status" value="1"/>
</dbReference>
<keyword evidence="6" id="KW-0963">Cytoplasm</keyword>
<comment type="subcellular location">
    <subcellularLocation>
        <location evidence="2">Cytoplasm</location>
        <location evidence="2">Cytoskeleton</location>
        <location evidence="2">Flagellum axoneme</location>
    </subcellularLocation>
    <subcellularLocation>
        <location evidence="1">Golgi apparatus</location>
    </subcellularLocation>
</comment>
<dbReference type="CDD" id="cd00878">
    <property type="entry name" value="Arf_Arl"/>
    <property type="match status" value="1"/>
</dbReference>
<dbReference type="SMR" id="Q22NW8"/>
<keyword evidence="5" id="KW-0813">Transport</keyword>
<comment type="similarity">
    <text evidence="4">Belongs to the small GTPase superfamily. Arf family.</text>
</comment>
<evidence type="ECO:0000256" key="4">
    <source>
        <dbReference type="ARBA" id="ARBA00010290"/>
    </source>
</evidence>
<keyword evidence="14" id="KW-0969">Cilium</keyword>
<dbReference type="OrthoDB" id="313308at2759"/>
<dbReference type="PANTHER" id="PTHR21648">
    <property type="entry name" value="FLAGELLAR RADIAL SPOKE PROTEIN 3"/>
    <property type="match status" value="1"/>
</dbReference>
<dbReference type="InterPro" id="IPR009290">
    <property type="entry name" value="Radial_spoke_3"/>
</dbReference>
<keyword evidence="15 19" id="KW-0342">GTP-binding</keyword>
<evidence type="ECO:0000256" key="15">
    <source>
        <dbReference type="ARBA" id="ARBA00023134"/>
    </source>
</evidence>
<comment type="similarity">
    <text evidence="3">Belongs to the flagellar radial spoke RSP3 family.</text>
</comment>
<feature type="binding site" evidence="19">
    <location>
        <position position="55"/>
    </location>
    <ligand>
        <name>GTP</name>
        <dbReference type="ChEBI" id="CHEBI:37565"/>
    </ligand>
</feature>
<dbReference type="PRINTS" id="PR00328">
    <property type="entry name" value="SAR1GTPBP"/>
</dbReference>
<evidence type="ECO:0000256" key="16">
    <source>
        <dbReference type="ARBA" id="ARBA00023212"/>
    </source>
</evidence>
<evidence type="ECO:0000256" key="19">
    <source>
        <dbReference type="PIRSR" id="PIRSR606689-1"/>
    </source>
</evidence>
<proteinExistence type="inferred from homology"/>
<evidence type="ECO:0000256" key="3">
    <source>
        <dbReference type="ARBA" id="ARBA00006737"/>
    </source>
</evidence>
<keyword evidence="17" id="KW-0966">Cell projection</keyword>
<dbReference type="SMART" id="SM00178">
    <property type="entry name" value="SAR"/>
    <property type="match status" value="1"/>
</dbReference>